<gene>
    <name evidence="1" type="ORF">R5U08_41470</name>
</gene>
<name>A0ABZ0KT52_STRC4</name>
<sequence>MGTILKGLHRVQWSDLEVPRGSARDIPTLLSKAAYSDRETGSLALDYLADLVCELGFVISEATAPTVPFLLELAGAPHVACKAEVLQLLLNIYSSREWSHSAADALPKYADNYTHKVQWEVTAHQAVLAGREVVEGLTGSIDPDVAVAASKLLDALDAEEPQ</sequence>
<proteinExistence type="predicted"/>
<evidence type="ECO:0000313" key="1">
    <source>
        <dbReference type="EMBL" id="WOT40575.1"/>
    </source>
</evidence>
<protein>
    <submittedName>
        <fullName evidence="1">Uncharacterized protein</fullName>
    </submittedName>
</protein>
<reference evidence="1 2" key="2">
    <citation type="journal article" date="2024" name="Microb. Biotechnol.">
        <title>The involvement of multiple ABC transporters in daunorubicin efflux in Streptomyces coeruleorubidus.</title>
        <authorList>
            <person name="Dong J."/>
            <person name="Ning J."/>
            <person name="Tian Y."/>
            <person name="Li H."/>
            <person name="Chen H."/>
            <person name="Guan W."/>
        </authorList>
    </citation>
    <scope>NUCLEOTIDE SEQUENCE [LARGE SCALE GENOMIC DNA]</scope>
    <source>
        <strain evidence="1 2">CICC 11043</strain>
    </source>
</reference>
<reference evidence="1 2" key="1">
    <citation type="journal article" date="2021" name="J. Microbiol. Biotechnol.">
        <title>An Efficient Markerless Deletion System Suitable for the Industrial Strains of Streptomyces.</title>
        <authorList>
            <person name="Dong J."/>
            <person name="Wei J."/>
            <person name="Li H."/>
            <person name="Zhao S."/>
            <person name="Guan W."/>
        </authorList>
    </citation>
    <scope>NUCLEOTIDE SEQUENCE [LARGE SCALE GENOMIC DNA]</scope>
    <source>
        <strain evidence="1 2">CICC 11043</strain>
    </source>
</reference>
<dbReference type="RefSeq" id="WP_317928247.1">
    <property type="nucleotide sequence ID" value="NZ_CP137525.1"/>
</dbReference>
<keyword evidence="2" id="KW-1185">Reference proteome</keyword>
<dbReference type="Proteomes" id="UP001305002">
    <property type="component" value="Plasmid unnamed"/>
</dbReference>
<keyword evidence="1" id="KW-0614">Plasmid</keyword>
<dbReference type="EMBL" id="CP137525">
    <property type="protein sequence ID" value="WOT40575.1"/>
    <property type="molecule type" value="Genomic_DNA"/>
</dbReference>
<organism evidence="1 2">
    <name type="scientific">Streptomyces coeruleorubidus</name>
    <dbReference type="NCBI Taxonomy" id="116188"/>
    <lineage>
        <taxon>Bacteria</taxon>
        <taxon>Bacillati</taxon>
        <taxon>Actinomycetota</taxon>
        <taxon>Actinomycetes</taxon>
        <taxon>Kitasatosporales</taxon>
        <taxon>Streptomycetaceae</taxon>
        <taxon>Streptomyces</taxon>
    </lineage>
</organism>
<evidence type="ECO:0000313" key="2">
    <source>
        <dbReference type="Proteomes" id="UP001305002"/>
    </source>
</evidence>
<geneLocation type="plasmid" evidence="1 2">
    <name>unnamed</name>
</geneLocation>
<accession>A0ABZ0KT52</accession>